<comment type="similarity">
    <text evidence="7">Belongs to the GOT1 family.</text>
</comment>
<evidence type="ECO:0000256" key="3">
    <source>
        <dbReference type="ARBA" id="ARBA00022989"/>
    </source>
</evidence>
<comment type="subcellular location">
    <subcellularLocation>
        <location evidence="1">Golgi apparatus membrane</location>
        <topology evidence="1">Multi-pass membrane protein</topology>
    </subcellularLocation>
</comment>
<comment type="function">
    <text evidence="6">May be involved in fusion of ER-derived transport vesicles with the Golgi complex.</text>
</comment>
<organism evidence="9 10">
    <name type="scientific">Anser brachyrhynchus</name>
    <name type="common">Pink-footed goose</name>
    <dbReference type="NCBI Taxonomy" id="132585"/>
    <lineage>
        <taxon>Eukaryota</taxon>
        <taxon>Metazoa</taxon>
        <taxon>Chordata</taxon>
        <taxon>Craniata</taxon>
        <taxon>Vertebrata</taxon>
        <taxon>Euteleostomi</taxon>
        <taxon>Archelosauria</taxon>
        <taxon>Archosauria</taxon>
        <taxon>Dinosauria</taxon>
        <taxon>Saurischia</taxon>
        <taxon>Theropoda</taxon>
        <taxon>Coelurosauria</taxon>
        <taxon>Aves</taxon>
        <taxon>Neognathae</taxon>
        <taxon>Galloanserae</taxon>
        <taxon>Anseriformes</taxon>
        <taxon>Anatidae</taxon>
        <taxon>Anserinae</taxon>
        <taxon>Anser</taxon>
    </lineage>
</organism>
<protein>
    <submittedName>
        <fullName evidence="9">Golgi transport 1A</fullName>
    </submittedName>
</protein>
<evidence type="ECO:0000256" key="4">
    <source>
        <dbReference type="ARBA" id="ARBA00023034"/>
    </source>
</evidence>
<proteinExistence type="inferred from homology"/>
<evidence type="ECO:0000313" key="9">
    <source>
        <dbReference type="Ensembl" id="ENSABRP00000014068.1"/>
    </source>
</evidence>
<evidence type="ECO:0000256" key="6">
    <source>
        <dbReference type="ARBA" id="ARBA00024660"/>
    </source>
</evidence>
<dbReference type="GO" id="GO:0005783">
    <property type="term" value="C:endoplasmic reticulum"/>
    <property type="evidence" value="ECO:0007669"/>
    <property type="project" value="Ensembl"/>
</dbReference>
<dbReference type="GO" id="GO:0005829">
    <property type="term" value="C:cytosol"/>
    <property type="evidence" value="ECO:0007669"/>
    <property type="project" value="GOC"/>
</dbReference>
<keyword evidence="2 8" id="KW-0812">Transmembrane</keyword>
<feature type="transmembrane region" description="Helical" evidence="8">
    <location>
        <begin position="100"/>
        <end position="118"/>
    </location>
</feature>
<dbReference type="Proteomes" id="UP000694426">
    <property type="component" value="Unplaced"/>
</dbReference>
<gene>
    <name evidence="9" type="primary">GOLT1A</name>
</gene>
<dbReference type="GO" id="GO:0005802">
    <property type="term" value="C:trans-Golgi network"/>
    <property type="evidence" value="ECO:0007669"/>
    <property type="project" value="Ensembl"/>
</dbReference>
<dbReference type="GO" id="GO:0042147">
    <property type="term" value="P:retrograde transport, endosome to Golgi"/>
    <property type="evidence" value="ECO:0007669"/>
    <property type="project" value="InterPro"/>
</dbReference>
<dbReference type="GO" id="GO:0000137">
    <property type="term" value="C:Golgi cis cisterna"/>
    <property type="evidence" value="ECO:0007669"/>
    <property type="project" value="Ensembl"/>
</dbReference>
<keyword evidence="5 8" id="KW-0472">Membrane</keyword>
<dbReference type="Ensembl" id="ENSABRT00000020070.1">
    <property type="protein sequence ID" value="ENSABRP00000014068.1"/>
    <property type="gene ID" value="ENSABRG00000012462.1"/>
</dbReference>
<evidence type="ECO:0000256" key="1">
    <source>
        <dbReference type="ARBA" id="ARBA00004653"/>
    </source>
</evidence>
<feature type="transmembrane region" description="Helical" evidence="8">
    <location>
        <begin position="35"/>
        <end position="55"/>
    </location>
</feature>
<reference evidence="9" key="2">
    <citation type="submission" date="2025-09" db="UniProtKB">
        <authorList>
            <consortium name="Ensembl"/>
        </authorList>
    </citation>
    <scope>IDENTIFICATION</scope>
</reference>
<dbReference type="GO" id="GO:0005635">
    <property type="term" value="C:nuclear envelope"/>
    <property type="evidence" value="ECO:0007669"/>
    <property type="project" value="Ensembl"/>
</dbReference>
<keyword evidence="3 8" id="KW-1133">Transmembrane helix</keyword>
<dbReference type="PANTHER" id="PTHR21493">
    <property type="entry name" value="CGI-141-RELATED/LIPASE CONTAINING PROTEIN"/>
    <property type="match status" value="1"/>
</dbReference>
<dbReference type="Pfam" id="PF04178">
    <property type="entry name" value="Got1"/>
    <property type="match status" value="1"/>
</dbReference>
<evidence type="ECO:0000256" key="2">
    <source>
        <dbReference type="ARBA" id="ARBA00022692"/>
    </source>
</evidence>
<dbReference type="GO" id="GO:0006888">
    <property type="term" value="P:endoplasmic reticulum to Golgi vesicle-mediated transport"/>
    <property type="evidence" value="ECO:0007669"/>
    <property type="project" value="InterPro"/>
</dbReference>
<reference evidence="9" key="1">
    <citation type="submission" date="2025-08" db="UniProtKB">
        <authorList>
            <consortium name="Ensembl"/>
        </authorList>
    </citation>
    <scope>IDENTIFICATION</scope>
</reference>
<feature type="transmembrane region" description="Helical" evidence="8">
    <location>
        <begin position="67"/>
        <end position="88"/>
    </location>
</feature>
<feature type="transmembrane region" description="Helical" evidence="8">
    <location>
        <begin position="7"/>
        <end position="29"/>
    </location>
</feature>
<name>A0A8B9C627_9AVES</name>
<keyword evidence="10" id="KW-1185">Reference proteome</keyword>
<dbReference type="InterPro" id="IPR045176">
    <property type="entry name" value="Got1"/>
</dbReference>
<keyword evidence="4" id="KW-0333">Golgi apparatus</keyword>
<dbReference type="GO" id="GO:0000139">
    <property type="term" value="C:Golgi membrane"/>
    <property type="evidence" value="ECO:0007669"/>
    <property type="project" value="UniProtKB-SubCell"/>
</dbReference>
<dbReference type="PANTHER" id="PTHR21493:SF245">
    <property type="entry name" value="VESICLE TRANSPORT PROTEIN GOT1A"/>
    <property type="match status" value="1"/>
</dbReference>
<evidence type="ECO:0000256" key="5">
    <source>
        <dbReference type="ARBA" id="ARBA00023136"/>
    </source>
</evidence>
<evidence type="ECO:0000313" key="10">
    <source>
        <dbReference type="Proteomes" id="UP000694426"/>
    </source>
</evidence>
<evidence type="ECO:0000256" key="7">
    <source>
        <dbReference type="ARBA" id="ARBA00025799"/>
    </source>
</evidence>
<sequence>MGSLSSTGIGLGLVGFGVFFILFGMLLYFDSVLLAFGNILFLSGLVFIIGFRRTLTFFFQRQKLKGTSFFLGGVLIVLMRWPLLGMLLEVYGFVSLFRSFFPVAFGFLGSLGNIPVLSKVSRALGRDFTRGCLGSSLHG</sequence>
<dbReference type="AlphaFoldDB" id="A0A8B9C627"/>
<dbReference type="InterPro" id="IPR007305">
    <property type="entry name" value="Vesicle_transpt_Got1/SFT2"/>
</dbReference>
<dbReference type="GeneTree" id="ENSGT00390000014507"/>
<accession>A0A8B9C627</accession>
<evidence type="ECO:0000256" key="8">
    <source>
        <dbReference type="SAM" id="Phobius"/>
    </source>
</evidence>